<dbReference type="Pfam" id="PF01764">
    <property type="entry name" value="Lipase_3"/>
    <property type="match status" value="1"/>
</dbReference>
<proteinExistence type="predicted"/>
<evidence type="ECO:0000256" key="2">
    <source>
        <dbReference type="ARBA" id="ARBA00022801"/>
    </source>
</evidence>
<gene>
    <name evidence="5" type="ORF">HRG_08202</name>
</gene>
<dbReference type="Gene3D" id="3.40.50.1820">
    <property type="entry name" value="alpha/beta hydrolase"/>
    <property type="match status" value="1"/>
</dbReference>
<dbReference type="CDD" id="cd00519">
    <property type="entry name" value="Lipase_3"/>
    <property type="match status" value="1"/>
</dbReference>
<evidence type="ECO:0000313" key="6">
    <source>
        <dbReference type="Proteomes" id="UP000824596"/>
    </source>
</evidence>
<dbReference type="EMBL" id="JAIZPD010000009">
    <property type="protein sequence ID" value="KAH0961049.1"/>
    <property type="molecule type" value="Genomic_DNA"/>
</dbReference>
<dbReference type="PANTHER" id="PTHR46640">
    <property type="entry name" value="TRIACYLGLYCEROL LIPASE, PUTATIVE (AFU_ORTHOLOGUE AFUA_6G06510)-RELATED"/>
    <property type="match status" value="1"/>
</dbReference>
<name>A0A9P8MV86_9HYPO</name>
<reference evidence="5" key="1">
    <citation type="submission" date="2021-09" db="EMBL/GenBank/DDBJ databases">
        <title>A high-quality genome of the endoparasitic fungus Hirsutella rhossiliensis with a comparison of Hirsutella genomes reveals transposable elements contributing to genome size variation.</title>
        <authorList>
            <person name="Lin R."/>
            <person name="Jiao Y."/>
            <person name="Sun X."/>
            <person name="Ling J."/>
            <person name="Xie B."/>
            <person name="Cheng X."/>
        </authorList>
    </citation>
    <scope>NUCLEOTIDE SEQUENCE</scope>
    <source>
        <strain evidence="5">HR02</strain>
    </source>
</reference>
<accession>A0A9P8MV86</accession>
<dbReference type="Proteomes" id="UP000824596">
    <property type="component" value="Unassembled WGS sequence"/>
</dbReference>
<keyword evidence="1" id="KW-0732">Signal</keyword>
<evidence type="ECO:0000313" key="5">
    <source>
        <dbReference type="EMBL" id="KAH0961049.1"/>
    </source>
</evidence>
<organism evidence="5 6">
    <name type="scientific">Hirsutella rhossiliensis</name>
    <dbReference type="NCBI Taxonomy" id="111463"/>
    <lineage>
        <taxon>Eukaryota</taxon>
        <taxon>Fungi</taxon>
        <taxon>Dikarya</taxon>
        <taxon>Ascomycota</taxon>
        <taxon>Pezizomycotina</taxon>
        <taxon>Sordariomycetes</taxon>
        <taxon>Hypocreomycetidae</taxon>
        <taxon>Hypocreales</taxon>
        <taxon>Ophiocordycipitaceae</taxon>
        <taxon>Hirsutella</taxon>
    </lineage>
</organism>
<dbReference type="RefSeq" id="XP_044718562.1">
    <property type="nucleotide sequence ID" value="XM_044866673.1"/>
</dbReference>
<feature type="region of interest" description="Disordered" evidence="3">
    <location>
        <begin position="330"/>
        <end position="373"/>
    </location>
</feature>
<evidence type="ECO:0000256" key="3">
    <source>
        <dbReference type="SAM" id="MobiDB-lite"/>
    </source>
</evidence>
<feature type="domain" description="Fungal lipase-type" evidence="4">
    <location>
        <begin position="61"/>
        <end position="191"/>
    </location>
</feature>
<dbReference type="SUPFAM" id="SSF53474">
    <property type="entry name" value="alpha/beta-Hydrolases"/>
    <property type="match status" value="1"/>
</dbReference>
<protein>
    <submittedName>
        <fullName evidence="5">Lipase (Class 3) domain-containing protein</fullName>
    </submittedName>
</protein>
<comment type="caution">
    <text evidence="5">The sequence shown here is derived from an EMBL/GenBank/DDBJ whole genome shotgun (WGS) entry which is preliminary data.</text>
</comment>
<dbReference type="InterPro" id="IPR029058">
    <property type="entry name" value="AB_hydrolase_fold"/>
</dbReference>
<evidence type="ECO:0000256" key="1">
    <source>
        <dbReference type="ARBA" id="ARBA00022729"/>
    </source>
</evidence>
<keyword evidence="6" id="KW-1185">Reference proteome</keyword>
<dbReference type="GO" id="GO:0006629">
    <property type="term" value="P:lipid metabolic process"/>
    <property type="evidence" value="ECO:0007669"/>
    <property type="project" value="InterPro"/>
</dbReference>
<dbReference type="InterPro" id="IPR002921">
    <property type="entry name" value="Fungal_lipase-type"/>
</dbReference>
<keyword evidence="2" id="KW-0378">Hydrolase</keyword>
<dbReference type="OrthoDB" id="426718at2759"/>
<evidence type="ECO:0000259" key="4">
    <source>
        <dbReference type="Pfam" id="PF01764"/>
    </source>
</evidence>
<dbReference type="AlphaFoldDB" id="A0A9P8MV86"/>
<dbReference type="GO" id="GO:0016787">
    <property type="term" value="F:hydrolase activity"/>
    <property type="evidence" value="ECO:0007669"/>
    <property type="project" value="UniProtKB-KW"/>
</dbReference>
<dbReference type="InterPro" id="IPR051299">
    <property type="entry name" value="AB_hydrolase_lip/est"/>
</dbReference>
<dbReference type="GeneID" id="68357331"/>
<sequence>MTEHSAAAYCNSKKEPGQMVECDGNCPTVKENRVILNHTFSGWPGALNGYIAVDHERKEIVLSIRGSWSLPNWVYDVRFFFTDCEYVPGCRVHTGFAKAWGGVSDKVTAILQSLHREHKYPVVVTGHSLGGAAATIAAAHLRYRGLPVEAYTYGAPRAGNIPFANFASSRLNGTTYRVTHDADTIALVPPIFMGYAHTSPEFWISAGSKETKYGKSQIFNCTGIKNHDCQLSTSGLGLPAHFHYFRKIDACKPTLPLRRREETFDIPDGWKDNINKDRAMAKQDAVFRRLQSNDCAEILDEEILVDNESTYERAVVRKCSDSVEVNELPERTSIESATDLDSTREEPQLDVSRPDTSSNRPHEMPQPVGKPIWAERDGDKNFKQCKRVFPDNACVRELFYLQGSSDEIRKSCRDGNLRKKEYLNVGVGFYRNDVFPKGPKCGEFGNYLDGVLAMKLTRKDHYGPICEQCVLLDESMWAERDGNMEFQRCREKLSNSPCVREFFHLQGSVEEFRKSCQSGNLAKDERIILTIDIFPEKIFPGGPQCGKREDQLVNFQIEKTWGLSASSASHELNS</sequence>
<dbReference type="PANTHER" id="PTHR46640:SF1">
    <property type="entry name" value="FUNGAL LIPASE-LIKE DOMAIN-CONTAINING PROTEIN-RELATED"/>
    <property type="match status" value="1"/>
</dbReference>